<proteinExistence type="predicted"/>
<dbReference type="EMBL" id="JAVNWW010000001">
    <property type="protein sequence ID" value="MDU0808254.1"/>
    <property type="molecule type" value="Genomic_DNA"/>
</dbReference>
<evidence type="ECO:0000313" key="3">
    <source>
        <dbReference type="Proteomes" id="UP001249959"/>
    </source>
</evidence>
<name>A0ABU3TR03_9BACT</name>
<dbReference type="RefSeq" id="WP_315575466.1">
    <property type="nucleotide sequence ID" value="NZ_JARDXH010000002.1"/>
</dbReference>
<evidence type="ECO:0000313" key="2">
    <source>
        <dbReference type="EMBL" id="MDU0808254.1"/>
    </source>
</evidence>
<comment type="caution">
    <text evidence="2">The sequence shown here is derived from an EMBL/GenBank/DDBJ whole genome shotgun (WGS) entry which is preliminary data.</text>
</comment>
<feature type="signal peptide" evidence="1">
    <location>
        <begin position="1"/>
        <end position="18"/>
    </location>
</feature>
<protein>
    <submittedName>
        <fullName evidence="2">PmoA family protein</fullName>
    </submittedName>
</protein>
<dbReference type="InterPro" id="IPR029475">
    <property type="entry name" value="DUF6807"/>
</dbReference>
<gene>
    <name evidence="2" type="ORF">PQG45_04305</name>
</gene>
<keyword evidence="1" id="KW-0732">Signal</keyword>
<feature type="chain" id="PRO_5045450815" evidence="1">
    <location>
        <begin position="19"/>
        <end position="345"/>
    </location>
</feature>
<dbReference type="Pfam" id="PF14100">
    <property type="entry name" value="DUF6807"/>
    <property type="match status" value="1"/>
</dbReference>
<evidence type="ECO:0000256" key="1">
    <source>
        <dbReference type="SAM" id="SignalP"/>
    </source>
</evidence>
<dbReference type="Proteomes" id="UP001249959">
    <property type="component" value="Unassembled WGS sequence"/>
</dbReference>
<reference evidence="2 3" key="1">
    <citation type="submission" date="2023-09" db="EMBL/GenBank/DDBJ databases">
        <title>Aquirufa genomes.</title>
        <authorList>
            <person name="Pitt A."/>
        </authorList>
    </citation>
    <scope>NUCLEOTIDE SEQUENCE [LARGE SCALE GENOMIC DNA]</scope>
    <source>
        <strain evidence="2 3">LEOWEIH-7C</strain>
    </source>
</reference>
<accession>A0ABU3TR03</accession>
<keyword evidence="3" id="KW-1185">Reference proteome</keyword>
<sequence>MKRLLFFICSLFVFSSFAQEKVSFVKKSDKVDVLVGGKYFTSYFFPGESQLKKAVLFPILSAGGTTITRGFPITPRAGERVDHPHHVGMWLNYEDVNGYDYWNNSNSIVESLKSHKMGTIRHERISKVVEGAKGTLAVTAAWIDEDGKGKRVLDEATTFVFSGTKDLRIIDRITTLTAVSDVVTFKDVKDGMFALRVARQLEIPSNKPDVFTDAHGVETKVPVMDNTGVTGNYHSSEGVEGEAVWSTRAKWMNLTGKMDGHAINVTILDHPSNITYPSYWHARGYGLFAVNPLGLSVFSNGKASLNYTLSKGESITFRYRTIIADRDLSKSELDAAQAKFAREVK</sequence>
<organism evidence="2 3">
    <name type="scientific">Aquirufa regiilacus</name>
    <dbReference type="NCBI Taxonomy" id="3024868"/>
    <lineage>
        <taxon>Bacteria</taxon>
        <taxon>Pseudomonadati</taxon>
        <taxon>Bacteroidota</taxon>
        <taxon>Cytophagia</taxon>
        <taxon>Cytophagales</taxon>
        <taxon>Flectobacillaceae</taxon>
        <taxon>Aquirufa</taxon>
    </lineage>
</organism>